<evidence type="ECO:0000259" key="5">
    <source>
        <dbReference type="PROSITE" id="PS51194"/>
    </source>
</evidence>
<reference evidence="6 7" key="1">
    <citation type="submission" date="2019-03" db="EMBL/GenBank/DDBJ databases">
        <title>Genomics of glacier-inhabiting Cryobacterium strains.</title>
        <authorList>
            <person name="Liu Q."/>
            <person name="Xin Y.-H."/>
        </authorList>
    </citation>
    <scope>NUCLEOTIDE SEQUENCE [LARGE SCALE GENOMIC DNA]</scope>
    <source>
        <strain evidence="6 7">TMT4-23</strain>
    </source>
</reference>
<keyword evidence="2" id="KW-0863">Zinc-finger</keyword>
<dbReference type="InterPro" id="IPR000330">
    <property type="entry name" value="SNF2_N"/>
</dbReference>
<evidence type="ECO:0000259" key="4">
    <source>
        <dbReference type="PROSITE" id="PS51192"/>
    </source>
</evidence>
<keyword evidence="6" id="KW-0067">ATP-binding</keyword>
<dbReference type="CDD" id="cd18793">
    <property type="entry name" value="SF2_C_SNF"/>
    <property type="match status" value="1"/>
</dbReference>
<dbReference type="InterPro" id="IPR007527">
    <property type="entry name" value="Znf_SWIM"/>
</dbReference>
<dbReference type="PANTHER" id="PTHR10799">
    <property type="entry name" value="SNF2/RAD54 HELICASE FAMILY"/>
    <property type="match status" value="1"/>
</dbReference>
<dbReference type="Gene3D" id="3.40.50.300">
    <property type="entry name" value="P-loop containing nucleotide triphosphate hydrolases"/>
    <property type="match status" value="1"/>
</dbReference>
<accession>A0ABY2IZ07</accession>
<dbReference type="Pfam" id="PF00271">
    <property type="entry name" value="Helicase_C"/>
    <property type="match status" value="1"/>
</dbReference>
<feature type="domain" description="SWIM-type" evidence="3">
    <location>
        <begin position="59"/>
        <end position="99"/>
    </location>
</feature>
<dbReference type="SMART" id="SM00490">
    <property type="entry name" value="HELICc"/>
    <property type="match status" value="1"/>
</dbReference>
<dbReference type="InterPro" id="IPR038718">
    <property type="entry name" value="SNF2-like_sf"/>
</dbReference>
<dbReference type="SUPFAM" id="SSF52540">
    <property type="entry name" value="P-loop containing nucleoside triphosphate hydrolases"/>
    <property type="match status" value="2"/>
</dbReference>
<evidence type="ECO:0000313" key="7">
    <source>
        <dbReference type="Proteomes" id="UP000298355"/>
    </source>
</evidence>
<dbReference type="InterPro" id="IPR049730">
    <property type="entry name" value="SNF2/RAD54-like_C"/>
</dbReference>
<dbReference type="InterPro" id="IPR014001">
    <property type="entry name" value="Helicase_ATP-bd"/>
</dbReference>
<keyword evidence="2" id="KW-0862">Zinc</keyword>
<keyword evidence="7" id="KW-1185">Reference proteome</keyword>
<evidence type="ECO:0000256" key="2">
    <source>
        <dbReference type="PROSITE-ProRule" id="PRU00325"/>
    </source>
</evidence>
<dbReference type="Pfam" id="PF00176">
    <property type="entry name" value="SNF2-rel_dom"/>
    <property type="match status" value="1"/>
</dbReference>
<dbReference type="SMART" id="SM00487">
    <property type="entry name" value="DEXDc"/>
    <property type="match status" value="1"/>
</dbReference>
<evidence type="ECO:0000259" key="3">
    <source>
        <dbReference type="PROSITE" id="PS50966"/>
    </source>
</evidence>
<dbReference type="InterPro" id="IPR001650">
    <property type="entry name" value="Helicase_C-like"/>
</dbReference>
<dbReference type="PROSITE" id="PS51194">
    <property type="entry name" value="HELICASE_CTER"/>
    <property type="match status" value="1"/>
</dbReference>
<dbReference type="GO" id="GO:0004386">
    <property type="term" value="F:helicase activity"/>
    <property type="evidence" value="ECO:0007669"/>
    <property type="project" value="UniProtKB-KW"/>
</dbReference>
<gene>
    <name evidence="6" type="ORF">E3O65_13265</name>
</gene>
<sequence>MVPAMAHTLSSHDIALLVGSQAFTRGERYLRNGHVGAETWFGSGTQLFGTVRGSRPTPYSVTVSFTLDSAGATVRASGVCTCPVKRNCKHVAALLLGSRGGSVARSRGGVAADPDFPDIGNATGASTGTGTYDHRRQAGTPTGTDAGYPARAAWRNALAPLARPDAAPSAVTRLALQFQLLAPENRRFASQPGLRRLAARPVMMGKQGKWIRGSVTWENLTTDGSLDRGQLRVLSALYALQYAARPYYASAPHWVPVDAFPDRALWTLLDDAADAGLTLVSATEQQHPVLVSPAPAGLELDIRRSADGLTLRPTLLLGDEPQPLGTFGFIGNPAHGVYSWAPQAGTDSPQITLAPLAGELSRELRTIAASDSIAVPGADEPDFLAEFYPFLRNRVTVTSRDASFTLPETPQPVLALTITHQTDARITLHWVWHYPEYHQPLRPVPGDIRYRDDIREGQILLGVQGLLAPVPALVGQRGGLPVLIEQATLSGSAMLGFLDTVVPTLEGAPHVTVLVAGDATEYRRADEAPVIAVGTTERADDRDWFDLQVSVSIDGEEIPFDSLFRALASGQQLMILPSGTWFSLDRPELHTLRRLIEEARGLQDAGAESLGISPFQADLWGELQALGIVAGQAAAWRDTVAGLTDITQIPEQILPTGVDATLRAYQRSGFGWLSFLYDHQLGGILADDMGLGKTLQAIALMERVREQPGASAPFLVVAPTSVVSNWAAECARFAPGLRVAAITETAGKRSTTLASLHAEADVVVTSYTLFRLDFDDYDALTWSGLLLDEAQFVKNRKSRAHQCARRLATPFKLAITGTPLENNLMEFWSLLSITAPGLFPNPGRFGDYYQKPIEKDADGDRLDQLRRRIRPFMLRRTKEQVAGDLPTKQEQVLELTLHPKHRAVYNTHLQRERQKVLGLIDDLNANRFEIFRSLTMLRQLSLDASLYDDKYGDVPSTKLDVLLELLEDIVAGGHRTLIFSQFTRYLGKARARLDAAGISYSYLDGKTRNRAKVISDFKTGDNSVFLISLKAGGFGLNLTEADYAILLDPWWNPATEAQAVDRMHRIGQTKKVFVYRLVSRDTIEEKVMALKATKARLFESVMTDDPARGTALTASDIRDLLA</sequence>
<dbReference type="Gene3D" id="3.40.50.10810">
    <property type="entry name" value="Tandem AAA-ATPase domain"/>
    <property type="match status" value="1"/>
</dbReference>
<protein>
    <submittedName>
        <fullName evidence="6">Helicase</fullName>
    </submittedName>
</protein>
<comment type="caution">
    <text evidence="6">The sequence shown here is derived from an EMBL/GenBank/DDBJ whole genome shotgun (WGS) entry which is preliminary data.</text>
</comment>
<dbReference type="Proteomes" id="UP000298355">
    <property type="component" value="Unassembled WGS sequence"/>
</dbReference>
<evidence type="ECO:0000313" key="6">
    <source>
        <dbReference type="EMBL" id="TFC96332.1"/>
    </source>
</evidence>
<feature type="domain" description="Helicase ATP-binding" evidence="4">
    <location>
        <begin position="674"/>
        <end position="837"/>
    </location>
</feature>
<name>A0ABY2IZ07_9MICO</name>
<dbReference type="EMBL" id="SOGJ01000027">
    <property type="protein sequence ID" value="TFC96332.1"/>
    <property type="molecule type" value="Genomic_DNA"/>
</dbReference>
<dbReference type="PROSITE" id="PS50966">
    <property type="entry name" value="ZF_SWIM"/>
    <property type="match status" value="1"/>
</dbReference>
<evidence type="ECO:0000256" key="1">
    <source>
        <dbReference type="ARBA" id="ARBA00022801"/>
    </source>
</evidence>
<dbReference type="InterPro" id="IPR027417">
    <property type="entry name" value="P-loop_NTPase"/>
</dbReference>
<keyword evidence="1" id="KW-0378">Hydrolase</keyword>
<dbReference type="CDD" id="cd18012">
    <property type="entry name" value="DEXQc_arch_SWI2_SNF2"/>
    <property type="match status" value="1"/>
</dbReference>
<keyword evidence="2" id="KW-0479">Metal-binding</keyword>
<keyword evidence="6" id="KW-0547">Nucleotide-binding</keyword>
<dbReference type="PROSITE" id="PS51192">
    <property type="entry name" value="HELICASE_ATP_BIND_1"/>
    <property type="match status" value="1"/>
</dbReference>
<feature type="domain" description="Helicase C-terminal" evidence="5">
    <location>
        <begin position="958"/>
        <end position="1113"/>
    </location>
</feature>
<proteinExistence type="predicted"/>
<keyword evidence="6" id="KW-0347">Helicase</keyword>
<organism evidence="6 7">
    <name type="scientific">Cryobacterium breve</name>
    <dbReference type="NCBI Taxonomy" id="1259258"/>
    <lineage>
        <taxon>Bacteria</taxon>
        <taxon>Bacillati</taxon>
        <taxon>Actinomycetota</taxon>
        <taxon>Actinomycetes</taxon>
        <taxon>Micrococcales</taxon>
        <taxon>Microbacteriaceae</taxon>
        <taxon>Cryobacterium</taxon>
    </lineage>
</organism>